<accession>A0ABW0INX2</accession>
<dbReference type="Proteomes" id="UP001596053">
    <property type="component" value="Unassembled WGS sequence"/>
</dbReference>
<feature type="chain" id="PRO_5045535304" evidence="1">
    <location>
        <begin position="20"/>
        <end position="351"/>
    </location>
</feature>
<dbReference type="InterPro" id="IPR009560">
    <property type="entry name" value="DUF1176"/>
</dbReference>
<protein>
    <submittedName>
        <fullName evidence="2">DUF1176 domain-containing protein</fullName>
    </submittedName>
</protein>
<dbReference type="Pfam" id="PF06674">
    <property type="entry name" value="DUF1176"/>
    <property type="match status" value="1"/>
</dbReference>
<evidence type="ECO:0000313" key="3">
    <source>
        <dbReference type="Proteomes" id="UP001596053"/>
    </source>
</evidence>
<reference evidence="3" key="1">
    <citation type="journal article" date="2019" name="Int. J. Syst. Evol. Microbiol.">
        <title>The Global Catalogue of Microorganisms (GCM) 10K type strain sequencing project: providing services to taxonomists for standard genome sequencing and annotation.</title>
        <authorList>
            <consortium name="The Broad Institute Genomics Platform"/>
            <consortium name="The Broad Institute Genome Sequencing Center for Infectious Disease"/>
            <person name="Wu L."/>
            <person name="Ma J."/>
        </authorList>
    </citation>
    <scope>NUCLEOTIDE SEQUENCE [LARGE SCALE GENOMIC DNA]</scope>
    <source>
        <strain evidence="3">NCAIM B.01391</strain>
    </source>
</reference>
<comment type="caution">
    <text evidence="2">The sequence shown here is derived from an EMBL/GenBank/DDBJ whole genome shotgun (WGS) entry which is preliminary data.</text>
</comment>
<feature type="signal peptide" evidence="1">
    <location>
        <begin position="1"/>
        <end position="19"/>
    </location>
</feature>
<dbReference type="RefSeq" id="WP_377796233.1">
    <property type="nucleotide sequence ID" value="NZ_JBHSLW010000006.1"/>
</dbReference>
<evidence type="ECO:0000313" key="2">
    <source>
        <dbReference type="EMBL" id="MFC5418818.1"/>
    </source>
</evidence>
<sequence>MSTLLLGAGLVVMPGVALAATPAPKGFRDWMAGCDNLKSCAALSVPSDAVDTTAYLRLERPAGADGAVKLVLRLRGEWQKPPLAVALKLDGAAFPAGGKAMPVTADSDLASVTFQPAEIAAFIEAARKATKLQVTAPGLSAEVSLSGAVAALLWIDEQQGRLNTASALIRKGSATNVPPAPAAPVIVAKPASGSLSEKDGKTLTAALRKQIAQRDPDQCEDGEMTTKLDTAWPLDTRRSLVALTCSLGAYNASNAFWIVENGAVATAKPVNFTWNDESEKNVLVNGAFDPRTGRIDYFAKGRGIGDCGATGGYAWTGNGFALTSFSMMGECRGIGSDDWITLFQSEVRTAK</sequence>
<keyword evidence="3" id="KW-1185">Reference proteome</keyword>
<proteinExistence type="predicted"/>
<keyword evidence="1" id="KW-0732">Signal</keyword>
<organism evidence="2 3">
    <name type="scientific">Bosea eneae</name>
    <dbReference type="NCBI Taxonomy" id="151454"/>
    <lineage>
        <taxon>Bacteria</taxon>
        <taxon>Pseudomonadati</taxon>
        <taxon>Pseudomonadota</taxon>
        <taxon>Alphaproteobacteria</taxon>
        <taxon>Hyphomicrobiales</taxon>
        <taxon>Boseaceae</taxon>
        <taxon>Bosea</taxon>
    </lineage>
</organism>
<evidence type="ECO:0000256" key="1">
    <source>
        <dbReference type="SAM" id="SignalP"/>
    </source>
</evidence>
<dbReference type="EMBL" id="JBHSLW010000006">
    <property type="protein sequence ID" value="MFC5418818.1"/>
    <property type="molecule type" value="Genomic_DNA"/>
</dbReference>
<gene>
    <name evidence="2" type="ORF">ACFPOB_04485</name>
</gene>
<name>A0ABW0INX2_9HYPH</name>